<keyword evidence="3" id="KW-1185">Reference proteome</keyword>
<reference evidence="2 3" key="1">
    <citation type="journal article" date="2018" name="Plant J.">
        <title>Genome sequences of Chlorella sorokiniana UTEX 1602 and Micractinium conductrix SAG 241.80: implications to maltose excretion by a green alga.</title>
        <authorList>
            <person name="Arriola M.B."/>
            <person name="Velmurugan N."/>
            <person name="Zhang Y."/>
            <person name="Plunkett M.H."/>
            <person name="Hondzo H."/>
            <person name="Barney B.M."/>
        </authorList>
    </citation>
    <scope>NUCLEOTIDE SEQUENCE [LARGE SCALE GENOMIC DNA]</scope>
    <source>
        <strain evidence="3">UTEX 1602</strain>
    </source>
</reference>
<keyword evidence="1" id="KW-0732">Signal</keyword>
<name>A0A2P6TNF3_CHLSO</name>
<dbReference type="EMBL" id="LHPG02000010">
    <property type="protein sequence ID" value="PRW50865.1"/>
    <property type="molecule type" value="Genomic_DNA"/>
</dbReference>
<dbReference type="PROSITE" id="PS51257">
    <property type="entry name" value="PROKAR_LIPOPROTEIN"/>
    <property type="match status" value="1"/>
</dbReference>
<gene>
    <name evidence="2" type="ORF">C2E21_5533</name>
</gene>
<accession>A0A2P6TNF3</accession>
<proteinExistence type="predicted"/>
<feature type="chain" id="PRO_5015103942" evidence="1">
    <location>
        <begin position="25"/>
        <end position="145"/>
    </location>
</feature>
<dbReference type="AlphaFoldDB" id="A0A2P6TNF3"/>
<organism evidence="2 3">
    <name type="scientific">Chlorella sorokiniana</name>
    <name type="common">Freshwater green alga</name>
    <dbReference type="NCBI Taxonomy" id="3076"/>
    <lineage>
        <taxon>Eukaryota</taxon>
        <taxon>Viridiplantae</taxon>
        <taxon>Chlorophyta</taxon>
        <taxon>core chlorophytes</taxon>
        <taxon>Trebouxiophyceae</taxon>
        <taxon>Chlorellales</taxon>
        <taxon>Chlorellaceae</taxon>
        <taxon>Chlorella clade</taxon>
        <taxon>Chlorella</taxon>
    </lineage>
</organism>
<evidence type="ECO:0000256" key="1">
    <source>
        <dbReference type="SAM" id="SignalP"/>
    </source>
</evidence>
<evidence type="ECO:0000313" key="3">
    <source>
        <dbReference type="Proteomes" id="UP000239899"/>
    </source>
</evidence>
<dbReference type="OrthoDB" id="10322304at2759"/>
<protein>
    <submittedName>
        <fullName evidence="2">Leucine-rich repeat-containing</fullName>
    </submittedName>
</protein>
<evidence type="ECO:0000313" key="2">
    <source>
        <dbReference type="EMBL" id="PRW50865.1"/>
    </source>
</evidence>
<comment type="caution">
    <text evidence="2">The sequence shown here is derived from an EMBL/GenBank/DDBJ whole genome shotgun (WGS) entry which is preliminary data.</text>
</comment>
<sequence length="145" mass="15473">MRARGSALALLAVLLACCVSTGTASRSLRAARKGRHKPAEQLYDAGPAPIPTETVLVKCACPGGCSMLAEFILAVDRPRNKYTCHANDPVVIGEFCRTSNQMVDGKTWKFEVDSRHLLSLNGVAFDPAEASGFTVDGRAIPCHSL</sequence>
<dbReference type="Proteomes" id="UP000239899">
    <property type="component" value="Unassembled WGS sequence"/>
</dbReference>
<feature type="signal peptide" evidence="1">
    <location>
        <begin position="1"/>
        <end position="24"/>
    </location>
</feature>